<dbReference type="RefSeq" id="WP_206560036.1">
    <property type="nucleotide sequence ID" value="NZ_JAFKCZ010000005.1"/>
</dbReference>
<organism evidence="3 4">
    <name type="scientific">Parahaliea mediterranea</name>
    <dbReference type="NCBI Taxonomy" id="651086"/>
    <lineage>
        <taxon>Bacteria</taxon>
        <taxon>Pseudomonadati</taxon>
        <taxon>Pseudomonadota</taxon>
        <taxon>Gammaproteobacteria</taxon>
        <taxon>Cellvibrionales</taxon>
        <taxon>Halieaceae</taxon>
        <taxon>Parahaliea</taxon>
    </lineage>
</organism>
<dbReference type="Proteomes" id="UP000664303">
    <property type="component" value="Unassembled WGS sequence"/>
</dbReference>
<proteinExistence type="inferred from homology"/>
<dbReference type="InterPro" id="IPR007157">
    <property type="entry name" value="PspA_VIPP1"/>
</dbReference>
<evidence type="ECO:0000313" key="4">
    <source>
        <dbReference type="Proteomes" id="UP000664303"/>
    </source>
</evidence>
<evidence type="ECO:0000313" key="3">
    <source>
        <dbReference type="EMBL" id="MBN7796598.1"/>
    </source>
</evidence>
<comment type="caution">
    <text evidence="3">The sequence shown here is derived from an EMBL/GenBank/DDBJ whole genome shotgun (WGS) entry which is preliminary data.</text>
</comment>
<gene>
    <name evidence="3" type="ORF">JYP50_08350</name>
</gene>
<evidence type="ECO:0000256" key="2">
    <source>
        <dbReference type="SAM" id="Coils"/>
    </source>
</evidence>
<feature type="coiled-coil region" evidence="2">
    <location>
        <begin position="111"/>
        <end position="145"/>
    </location>
</feature>
<reference evidence="3" key="1">
    <citation type="submission" date="2021-02" db="EMBL/GenBank/DDBJ databases">
        <title>PHA producing bacteria isolated from coastal sediment in Guangdong, Shenzhen.</title>
        <authorList>
            <person name="Zheng W."/>
            <person name="Yu S."/>
            <person name="Huang Y."/>
        </authorList>
    </citation>
    <scope>NUCLEOTIDE SEQUENCE</scope>
    <source>
        <strain evidence="3">TN14-10</strain>
    </source>
</reference>
<dbReference type="Pfam" id="PF04012">
    <property type="entry name" value="PspA_IM30"/>
    <property type="match status" value="1"/>
</dbReference>
<dbReference type="Gene3D" id="1.10.287.1490">
    <property type="match status" value="1"/>
</dbReference>
<protein>
    <submittedName>
        <fullName evidence="3">PspA/IM30 family protein</fullName>
    </submittedName>
</protein>
<accession>A0A939DE68</accession>
<comment type="similarity">
    <text evidence="1">Belongs to the PspA/Vipp/IM30 family.</text>
</comment>
<sequence>MNVFRKLNTLLRAGARESAERVTNANAIRIYRQEIADAEHLLERRRLCLAGMIASRRDLEREIDGCEQRIARREAEVGGIPHERRSEEVLQLAARDIRATESHLVDLRRRLAALGGRIDNEELTLRKLRSEIREHRREVQLLASEVARGGCQVVERYRDTVAGHLATLRETREHISGGVAASDTAEAGMAEAIERVDGDPLERQLAREGLDDESRRLDAVLSRLRGLGAQ</sequence>
<feature type="coiled-coil region" evidence="2">
    <location>
        <begin position="49"/>
        <end position="76"/>
    </location>
</feature>
<dbReference type="AlphaFoldDB" id="A0A939DE68"/>
<evidence type="ECO:0000256" key="1">
    <source>
        <dbReference type="ARBA" id="ARBA00043985"/>
    </source>
</evidence>
<keyword evidence="2" id="KW-0175">Coiled coil</keyword>
<keyword evidence="4" id="KW-1185">Reference proteome</keyword>
<dbReference type="EMBL" id="JAFKCZ010000005">
    <property type="protein sequence ID" value="MBN7796598.1"/>
    <property type="molecule type" value="Genomic_DNA"/>
</dbReference>
<name>A0A939DE68_9GAMM</name>